<dbReference type="Gramene" id="OIS98460">
    <property type="protein sequence ID" value="OIS98460"/>
    <property type="gene ID" value="A4A49_22048"/>
</dbReference>
<name>A0A1J6I042_NICAT</name>
<evidence type="ECO:0000313" key="10">
    <source>
        <dbReference type="Proteomes" id="UP000187609"/>
    </source>
</evidence>
<dbReference type="OMA" id="INACIGE"/>
<keyword evidence="8" id="KW-0732">Signal</keyword>
<feature type="coiled-coil region" evidence="6">
    <location>
        <begin position="1095"/>
        <end position="1147"/>
    </location>
</feature>
<dbReference type="PANTHER" id="PTHR37739:SF18">
    <property type="entry name" value="KINESIN-LIKE PROTEIN KIN-12C"/>
    <property type="match status" value="1"/>
</dbReference>
<keyword evidence="1" id="KW-0493">Microtubule</keyword>
<keyword evidence="4 6" id="KW-0175">Coiled coil</keyword>
<comment type="caution">
    <text evidence="9">The sequence shown here is derived from an EMBL/GenBank/DDBJ whole genome shotgun (WGS) entry which is preliminary data.</text>
</comment>
<evidence type="ECO:0000256" key="1">
    <source>
        <dbReference type="ARBA" id="ARBA00022701"/>
    </source>
</evidence>
<reference evidence="9" key="1">
    <citation type="submission" date="2016-11" db="EMBL/GenBank/DDBJ databases">
        <title>The genome of Nicotiana attenuata.</title>
        <authorList>
            <person name="Xu S."/>
            <person name="Brockmoeller T."/>
            <person name="Gaquerel E."/>
            <person name="Navarro A."/>
            <person name="Kuhl H."/>
            <person name="Gase K."/>
            <person name="Ling Z."/>
            <person name="Zhou W."/>
            <person name="Kreitzer C."/>
            <person name="Stanke M."/>
            <person name="Tang H."/>
            <person name="Lyons E."/>
            <person name="Pandey P."/>
            <person name="Pandey S.P."/>
            <person name="Timmermann B."/>
            <person name="Baldwin I.T."/>
        </authorList>
    </citation>
    <scope>NUCLEOTIDE SEQUENCE [LARGE SCALE GENOMIC DNA]</scope>
    <source>
        <strain evidence="9">UT</strain>
    </source>
</reference>
<feature type="coiled-coil region" evidence="6">
    <location>
        <begin position="1256"/>
        <end position="1353"/>
    </location>
</feature>
<keyword evidence="2" id="KW-0547">Nucleotide-binding</keyword>
<dbReference type="InterPro" id="IPR044986">
    <property type="entry name" value="KIF15/KIN-12"/>
</dbReference>
<organism evidence="9 10">
    <name type="scientific">Nicotiana attenuata</name>
    <name type="common">Coyote tobacco</name>
    <dbReference type="NCBI Taxonomy" id="49451"/>
    <lineage>
        <taxon>Eukaryota</taxon>
        <taxon>Viridiplantae</taxon>
        <taxon>Streptophyta</taxon>
        <taxon>Embryophyta</taxon>
        <taxon>Tracheophyta</taxon>
        <taxon>Spermatophyta</taxon>
        <taxon>Magnoliopsida</taxon>
        <taxon>eudicotyledons</taxon>
        <taxon>Gunneridae</taxon>
        <taxon>Pentapetalae</taxon>
        <taxon>asterids</taxon>
        <taxon>lamiids</taxon>
        <taxon>Solanales</taxon>
        <taxon>Solanaceae</taxon>
        <taxon>Nicotianoideae</taxon>
        <taxon>Nicotianeae</taxon>
        <taxon>Nicotiana</taxon>
    </lineage>
</organism>
<evidence type="ECO:0000256" key="8">
    <source>
        <dbReference type="SAM" id="SignalP"/>
    </source>
</evidence>
<evidence type="ECO:0000256" key="6">
    <source>
        <dbReference type="SAM" id="Coils"/>
    </source>
</evidence>
<proteinExistence type="predicted"/>
<evidence type="ECO:0000256" key="7">
    <source>
        <dbReference type="SAM" id="MobiDB-lite"/>
    </source>
</evidence>
<evidence type="ECO:0000256" key="4">
    <source>
        <dbReference type="ARBA" id="ARBA00023054"/>
    </source>
</evidence>
<keyword evidence="5" id="KW-0505">Motor protein</keyword>
<keyword evidence="10" id="KW-1185">Reference proteome</keyword>
<feature type="region of interest" description="Disordered" evidence="7">
    <location>
        <begin position="137"/>
        <end position="157"/>
    </location>
</feature>
<feature type="coiled-coil region" evidence="6">
    <location>
        <begin position="778"/>
        <end position="1065"/>
    </location>
</feature>
<evidence type="ECO:0000313" key="9">
    <source>
        <dbReference type="EMBL" id="OIS98460.1"/>
    </source>
</evidence>
<gene>
    <name evidence="9" type="primary">POK1_0</name>
    <name evidence="9" type="ORF">A4A49_22048</name>
</gene>
<dbReference type="SMR" id="A0A1J6I042"/>
<evidence type="ECO:0000256" key="3">
    <source>
        <dbReference type="ARBA" id="ARBA00022840"/>
    </source>
</evidence>
<feature type="region of interest" description="Disordered" evidence="7">
    <location>
        <begin position="587"/>
        <end position="608"/>
    </location>
</feature>
<dbReference type="GO" id="GO:0005874">
    <property type="term" value="C:microtubule"/>
    <property type="evidence" value="ECO:0007669"/>
    <property type="project" value="UniProtKB-KW"/>
</dbReference>
<dbReference type="EMBL" id="MJEQ01037191">
    <property type="protein sequence ID" value="OIS98460.1"/>
    <property type="molecule type" value="Genomic_DNA"/>
</dbReference>
<evidence type="ECO:0000256" key="5">
    <source>
        <dbReference type="ARBA" id="ARBA00023175"/>
    </source>
</evidence>
<keyword evidence="3" id="KW-0067">ATP-binding</keyword>
<protein>
    <submittedName>
        <fullName evidence="9">Phragmoplast orienting kinesin-1</fullName>
    </submittedName>
</protein>
<feature type="signal peptide" evidence="8">
    <location>
        <begin position="1"/>
        <end position="27"/>
    </location>
</feature>
<feature type="coiled-coil region" evidence="6">
    <location>
        <begin position="89"/>
        <end position="130"/>
    </location>
</feature>
<dbReference type="Proteomes" id="UP000187609">
    <property type="component" value="Unassembled WGS sequence"/>
</dbReference>
<feature type="compositionally biased region" description="Basic and acidic residues" evidence="7">
    <location>
        <begin position="137"/>
        <end position="151"/>
    </location>
</feature>
<accession>A0A1J6I042</accession>
<dbReference type="GO" id="GO:0005524">
    <property type="term" value="F:ATP binding"/>
    <property type="evidence" value="ECO:0007669"/>
    <property type="project" value="UniProtKB-KW"/>
</dbReference>
<sequence length="1411" mass="161014">MRVQISLLFSFKSFFLAPFLICLSVCSEVDELQGELGKHVNFNQAAFDFVETMSTEADKVNRASQDPLEGGESKYQEVVETDWASISQQKDIMKQLVEARSLMEAMEQEQVKLIEELEFTREENQRLSKQLCETERAGIQHRPKPDSHESRGSVFENQDSNGDLCMVALQAKLEKMSKDLGEPCFLNSQYLEDHALKLSEEHQTELVREEVETETTKAILHMQEEIVAMKSELQEKLCLMADENMSLKNNLAAKEEEIEVLCMEWERATLELTSFLVDGSKSLRDASSHIEHIACSFPDINACIGEHVERAAKICVEKEETILLLRRSLEEAQRGILQMDEKLNSLKGATMAFTQAQQLDNESSGKEAFQLVSSIDDQISRLESLEKHLLHKGNHTAEVHAASFSANDGSDSLDRNLTKGDSSSESVLALIANENDIELARLKLLEVENAVNALCFDAQNYLSGLQSDAYKMIFLCKEFNQEFLDLIHQMRNKFYDLIENGSSQYHAVGFPSSDTSKLHDHNKQQKLLHQIRYELVETNEKLDHITENLSRILNLHLCPDTTEDPSESDGWTTDCLASCSNLSTESVASGKRSNTSPHSGNSQSIPKNLNLEGTTLLHLRRNFKMAYGAFAKINAQFYSVFNEKGEGSPPVMYLSDSAELAKLNDQQPIKNQQNEIIQGHKMMMHGAEFSCNYRREEEAGDEITEEKNFFKKFEQAFSTIKEVGIVFDTMKNGISSSVLYRCEAIDSIHDLGRSCGSCNIGMIMDKEELDGMTSFGKMEDKELGLDQINSKNENLELRKELERKEALLKGLLFDISLLQESASSRKDITDEVEKLIAALDRAQNELSTKDHQLDEMLIQHRTLENQLKEMESDLFASKSDLEETRRESDTLSNQNSELRALLDDLCLKKSQTEDELEEQREIVKSLESEILRLTSSAEKQLIPLMTVKDTEDDLKRVTGEKNQLLEQLRFLQDRLDMACSLADENEAIAEQARQASEASKMYAEQKDEEVKILEHSVEELDGTINVLENKVHEMEEEVERDRLIRDSLELELQALRKRLLMVENSRSMDMKSSGELSTKDQFSRLVEPTEVYYRIRDLEEEKAELTKEIKQYKEYISEILLHSQAQASQYQQKYKELEAVLHGLETHSLNTLNGGPTSDKTEKCSSLTRTRGSSSPFRCISSLVQQMNSEKDQELSAAKFHIEELEVLQAQKQKEICMLNSRLAATENMTHDVIRDLLGVKLDMTSYANLIKQYQLHKFVEEAQQQSEERIAMERQLSDLRRQIDDLVEERERYILEVKNSEADVLSSQMCIEQLRERDQLLTAQNEMLKMDRTNLQRKIVELDDMVKRLLGRQTQMGALARLKEIDLSQRLGRPQKLVLGARDKLSLAREADDLGTRGNLNGCGKETKFR</sequence>
<evidence type="ECO:0000256" key="2">
    <source>
        <dbReference type="ARBA" id="ARBA00022741"/>
    </source>
</evidence>
<dbReference type="PANTHER" id="PTHR37739">
    <property type="entry name" value="KINESIN-LIKE PROTEIN KIN-12D"/>
    <property type="match status" value="1"/>
</dbReference>
<feature type="chain" id="PRO_5012272700" evidence="8">
    <location>
        <begin position="28"/>
        <end position="1411"/>
    </location>
</feature>
<dbReference type="STRING" id="49451.A0A1J6I042"/>